<proteinExistence type="predicted"/>
<dbReference type="EMBL" id="PCVN01000131">
    <property type="protein sequence ID" value="PIQ73932.1"/>
    <property type="molecule type" value="Genomic_DNA"/>
</dbReference>
<evidence type="ECO:0000256" key="1">
    <source>
        <dbReference type="SAM" id="MobiDB-lite"/>
    </source>
</evidence>
<reference evidence="2 3" key="1">
    <citation type="submission" date="2017-09" db="EMBL/GenBank/DDBJ databases">
        <title>Depth-based differentiation of microbial function through sediment-hosted aquifers and enrichment of novel symbionts in the deep terrestrial subsurface.</title>
        <authorList>
            <person name="Probst A.J."/>
            <person name="Ladd B."/>
            <person name="Jarett J.K."/>
            <person name="Geller-Mcgrath D.E."/>
            <person name="Sieber C.M."/>
            <person name="Emerson J.B."/>
            <person name="Anantharaman K."/>
            <person name="Thomas B.C."/>
            <person name="Malmstrom R."/>
            <person name="Stieglmeier M."/>
            <person name="Klingl A."/>
            <person name="Woyke T."/>
            <person name="Ryan C.M."/>
            <person name="Banfield J.F."/>
        </authorList>
    </citation>
    <scope>NUCLEOTIDE SEQUENCE [LARGE SCALE GENOMIC DNA]</scope>
    <source>
        <strain evidence="2">CG11_big_fil_rev_8_21_14_0_20_44_10</strain>
    </source>
</reference>
<accession>A0A2H0KP59</accession>
<feature type="region of interest" description="Disordered" evidence="1">
    <location>
        <begin position="68"/>
        <end position="94"/>
    </location>
</feature>
<dbReference type="AlphaFoldDB" id="A0A2H0KP59"/>
<protein>
    <submittedName>
        <fullName evidence="2">Uncharacterized protein</fullName>
    </submittedName>
</protein>
<dbReference type="Proteomes" id="UP000231550">
    <property type="component" value="Unassembled WGS sequence"/>
</dbReference>
<evidence type="ECO:0000313" key="3">
    <source>
        <dbReference type="Proteomes" id="UP000231550"/>
    </source>
</evidence>
<sequence length="140" mass="16155">MEPSRESIREFVRYNAPEKLKGALGLEKIKALEDELIELNAMQFLRKQKIAACQKILEVPEEELKKRMMTRVPGARNHDESLTPEAEFKKEASAEADKLSQELQEIEGDQQRCLEGISALKATEEYQMDVLKKHNPRMEN</sequence>
<name>A0A2H0KP59_9BACT</name>
<evidence type="ECO:0000313" key="2">
    <source>
        <dbReference type="EMBL" id="PIQ73932.1"/>
    </source>
</evidence>
<comment type="caution">
    <text evidence="2">The sequence shown here is derived from an EMBL/GenBank/DDBJ whole genome shotgun (WGS) entry which is preliminary data.</text>
</comment>
<organism evidence="2 3">
    <name type="scientific">Candidatus Portnoybacteria bacterium CG11_big_fil_rev_8_21_14_0_20_44_10</name>
    <dbReference type="NCBI Taxonomy" id="1974818"/>
    <lineage>
        <taxon>Bacteria</taxon>
        <taxon>Candidatus Portnoyibacteriota</taxon>
    </lineage>
</organism>
<feature type="compositionally biased region" description="Basic and acidic residues" evidence="1">
    <location>
        <begin position="76"/>
        <end position="94"/>
    </location>
</feature>
<gene>
    <name evidence="2" type="ORF">COV85_04835</name>
</gene>